<protein>
    <submittedName>
        <fullName evidence="2">GNAT family N-acetyltransferase</fullName>
    </submittedName>
</protein>
<proteinExistence type="predicted"/>
<evidence type="ECO:0000313" key="2">
    <source>
        <dbReference type="EMBL" id="OUQ08232.1"/>
    </source>
</evidence>
<dbReference type="InterPro" id="IPR000182">
    <property type="entry name" value="GNAT_dom"/>
</dbReference>
<keyword evidence="2" id="KW-0808">Transferase</keyword>
<dbReference type="InterPro" id="IPR016181">
    <property type="entry name" value="Acyl_CoA_acyltransferase"/>
</dbReference>
<dbReference type="AlphaFoldDB" id="A0A1Y4QUT3"/>
<dbReference type="CDD" id="cd04301">
    <property type="entry name" value="NAT_SF"/>
    <property type="match status" value="1"/>
</dbReference>
<feature type="domain" description="N-acetyltransferase" evidence="1">
    <location>
        <begin position="114"/>
        <end position="243"/>
    </location>
</feature>
<dbReference type="PANTHER" id="PTHR31143">
    <property type="match status" value="1"/>
</dbReference>
<evidence type="ECO:0000313" key="3">
    <source>
        <dbReference type="Proteomes" id="UP000196074"/>
    </source>
</evidence>
<sequence>MAHNLELSDERLTIFQSWSKNMVRYGLQAKIGRAWMSEKGGVAYQIGYFLFLAGEVDCELLPLNLEYLILISEQENWQNYLSKQESFTPFTRYAFDVPNGATFIECQNQLALHSTPYECKAMNAKSFNECGKNEWSRDLRGIFHSFSSYREQGAIGFVIYHGKQLIAGISSAFVYHNALEVEIAVHPDYQCRGLAKKLAAKMVISCFEKGIVPLWDAHNIASAKVAIAVGYPFLGTYSAYETT</sequence>
<dbReference type="PROSITE" id="PS51186">
    <property type="entry name" value="GNAT"/>
    <property type="match status" value="1"/>
</dbReference>
<dbReference type="InterPro" id="IPR042573">
    <property type="entry name" value="GNAT_acetyltra_N"/>
</dbReference>
<dbReference type="GO" id="GO:0016747">
    <property type="term" value="F:acyltransferase activity, transferring groups other than amino-acyl groups"/>
    <property type="evidence" value="ECO:0007669"/>
    <property type="project" value="InterPro"/>
</dbReference>
<dbReference type="Proteomes" id="UP000196074">
    <property type="component" value="Unassembled WGS sequence"/>
</dbReference>
<dbReference type="PANTHER" id="PTHR31143:SF2">
    <property type="entry name" value="FR47-LIKE DOMAIN-CONTAINING PROTEIN-RELATED"/>
    <property type="match status" value="1"/>
</dbReference>
<dbReference type="Gene3D" id="3.40.630.110">
    <property type="entry name" value="GNAT acetyltransferase-like"/>
    <property type="match status" value="1"/>
</dbReference>
<organism evidence="2 3">
    <name type="scientific">Enterococcus cecorum</name>
    <dbReference type="NCBI Taxonomy" id="44008"/>
    <lineage>
        <taxon>Bacteria</taxon>
        <taxon>Bacillati</taxon>
        <taxon>Bacillota</taxon>
        <taxon>Bacilli</taxon>
        <taxon>Lactobacillales</taxon>
        <taxon>Enterococcaceae</taxon>
        <taxon>Enterococcus</taxon>
    </lineage>
</organism>
<dbReference type="InterPro" id="IPR027365">
    <property type="entry name" value="GNAT_acetyltra_YdfB-like"/>
</dbReference>
<dbReference type="RefSeq" id="WP_087216154.1">
    <property type="nucleotide sequence ID" value="NZ_NFLC01000035.1"/>
</dbReference>
<evidence type="ECO:0000259" key="1">
    <source>
        <dbReference type="PROSITE" id="PS51186"/>
    </source>
</evidence>
<name>A0A1Y4QUT3_9ENTE</name>
<dbReference type="Pfam" id="PF12746">
    <property type="entry name" value="GNAT_acetyltran"/>
    <property type="match status" value="1"/>
</dbReference>
<accession>A0A1Y4QUT3</accession>
<reference evidence="3" key="1">
    <citation type="submission" date="2017-04" db="EMBL/GenBank/DDBJ databases">
        <title>Function of individual gut microbiota members based on whole genome sequencing of pure cultures obtained from chicken caecum.</title>
        <authorList>
            <person name="Medvecky M."/>
            <person name="Cejkova D."/>
            <person name="Polansky O."/>
            <person name="Karasova D."/>
            <person name="Kubasova T."/>
            <person name="Cizek A."/>
            <person name="Rychlik I."/>
        </authorList>
    </citation>
    <scope>NUCLEOTIDE SEQUENCE [LARGE SCALE GENOMIC DNA]</scope>
    <source>
        <strain evidence="3">An144</strain>
    </source>
</reference>
<comment type="caution">
    <text evidence="2">The sequence shown here is derived from an EMBL/GenBank/DDBJ whole genome shotgun (WGS) entry which is preliminary data.</text>
</comment>
<dbReference type="Gene3D" id="3.40.630.30">
    <property type="match status" value="1"/>
</dbReference>
<dbReference type="EMBL" id="NFLC01000035">
    <property type="protein sequence ID" value="OUQ08232.1"/>
    <property type="molecule type" value="Genomic_DNA"/>
</dbReference>
<dbReference type="SUPFAM" id="SSF55729">
    <property type="entry name" value="Acyl-CoA N-acyltransferases (Nat)"/>
    <property type="match status" value="1"/>
</dbReference>
<gene>
    <name evidence="2" type="ORF">B5E88_11425</name>
</gene>